<evidence type="ECO:0000256" key="9">
    <source>
        <dbReference type="ARBA" id="ARBA00023027"/>
    </source>
</evidence>
<comment type="subunit">
    <text evidence="3">Homotetramer.</text>
</comment>
<evidence type="ECO:0000313" key="15">
    <source>
        <dbReference type="EMBL" id="KAF2415415.1"/>
    </source>
</evidence>
<comment type="cofactor">
    <cofactor evidence="1">
        <name>Mg(2+)</name>
        <dbReference type="ChEBI" id="CHEBI:18420"/>
    </cofactor>
</comment>
<dbReference type="SUPFAM" id="SSF52374">
    <property type="entry name" value="Nucleotidylyl transferase"/>
    <property type="match status" value="1"/>
</dbReference>
<dbReference type="GO" id="GO:0009435">
    <property type="term" value="P:NAD+ biosynthetic process"/>
    <property type="evidence" value="ECO:0007669"/>
    <property type="project" value="InterPro"/>
</dbReference>
<evidence type="ECO:0000256" key="8">
    <source>
        <dbReference type="ARBA" id="ARBA00022840"/>
    </source>
</evidence>
<comment type="similarity">
    <text evidence="13">Belongs to the eukaryotic NMN adenylyltransferase family.</text>
</comment>
<evidence type="ECO:0000256" key="6">
    <source>
        <dbReference type="ARBA" id="ARBA00022695"/>
    </source>
</evidence>
<evidence type="ECO:0000256" key="11">
    <source>
        <dbReference type="ARBA" id="ARBA00049001"/>
    </source>
</evidence>
<protein>
    <recommendedName>
        <fullName evidence="13">Nicotinamide-nucleotide adenylyltransferase</fullName>
        <ecNumber evidence="13">2.7.7.1</ecNumber>
        <ecNumber evidence="13">2.7.7.18</ecNumber>
    </recommendedName>
</protein>
<keyword evidence="10" id="KW-0496">Mitochondrion</keyword>
<keyword evidence="4 13" id="KW-0662">Pyridine nucleotide biosynthesis</keyword>
<dbReference type="InterPro" id="IPR051182">
    <property type="entry name" value="Euk_NMN_adenylyltrnsfrase"/>
</dbReference>
<dbReference type="GO" id="GO:0000309">
    <property type="term" value="F:nicotinamide-nucleotide adenylyltransferase activity"/>
    <property type="evidence" value="ECO:0007669"/>
    <property type="project" value="UniProtKB-EC"/>
</dbReference>
<dbReference type="InterPro" id="IPR004821">
    <property type="entry name" value="Cyt_trans-like"/>
</dbReference>
<keyword evidence="6 13" id="KW-0548">Nucleotidyltransferase</keyword>
<evidence type="ECO:0000256" key="12">
    <source>
        <dbReference type="ARBA" id="ARBA00093425"/>
    </source>
</evidence>
<keyword evidence="7 13" id="KW-0547">Nucleotide-binding</keyword>
<dbReference type="NCBIfam" id="TIGR00482">
    <property type="entry name" value="nicotinate (nicotinamide) nucleotide adenylyltransferase"/>
    <property type="match status" value="1"/>
</dbReference>
<dbReference type="GO" id="GO:0005524">
    <property type="term" value="F:ATP binding"/>
    <property type="evidence" value="ECO:0007669"/>
    <property type="project" value="UniProtKB-KW"/>
</dbReference>
<evidence type="ECO:0000313" key="16">
    <source>
        <dbReference type="Proteomes" id="UP000800235"/>
    </source>
</evidence>
<keyword evidence="9 13" id="KW-0520">NAD</keyword>
<dbReference type="GO" id="GO:0004515">
    <property type="term" value="F:nicotinate-nucleotide adenylyltransferase activity"/>
    <property type="evidence" value="ECO:0007669"/>
    <property type="project" value="UniProtKB-EC"/>
</dbReference>
<evidence type="ECO:0000256" key="10">
    <source>
        <dbReference type="ARBA" id="ARBA00023128"/>
    </source>
</evidence>
<dbReference type="InterPro" id="IPR005248">
    <property type="entry name" value="NadD/NMNAT"/>
</dbReference>
<organism evidence="15 16">
    <name type="scientific">Tothia fuscella</name>
    <dbReference type="NCBI Taxonomy" id="1048955"/>
    <lineage>
        <taxon>Eukaryota</taxon>
        <taxon>Fungi</taxon>
        <taxon>Dikarya</taxon>
        <taxon>Ascomycota</taxon>
        <taxon>Pezizomycotina</taxon>
        <taxon>Dothideomycetes</taxon>
        <taxon>Pleosporomycetidae</taxon>
        <taxon>Venturiales</taxon>
        <taxon>Cylindrosympodiaceae</taxon>
        <taxon>Tothia</taxon>
    </lineage>
</organism>
<comment type="subcellular location">
    <subcellularLocation>
        <location evidence="2">Mitochondrion</location>
    </subcellularLocation>
</comment>
<accession>A0A9P4NDT3</accession>
<dbReference type="EC" id="2.7.7.18" evidence="13"/>
<comment type="pathway">
    <text evidence="13">Cofactor biosynthesis; NAD(+) biosynthesis; NAD(+) from nicotinamide D-ribonucleotide: step 1/1.</text>
</comment>
<comment type="catalytic activity">
    <reaction evidence="13">
        <text>nicotinate beta-D-ribonucleotide + ATP + H(+) = deamido-NAD(+) + diphosphate</text>
        <dbReference type="Rhea" id="RHEA:22860"/>
        <dbReference type="ChEBI" id="CHEBI:15378"/>
        <dbReference type="ChEBI" id="CHEBI:30616"/>
        <dbReference type="ChEBI" id="CHEBI:33019"/>
        <dbReference type="ChEBI" id="CHEBI:57502"/>
        <dbReference type="ChEBI" id="CHEBI:58437"/>
        <dbReference type="EC" id="2.7.7.18"/>
    </reaction>
</comment>
<dbReference type="Proteomes" id="UP000800235">
    <property type="component" value="Unassembled WGS sequence"/>
</dbReference>
<dbReference type="OrthoDB" id="422187at2759"/>
<evidence type="ECO:0000256" key="7">
    <source>
        <dbReference type="ARBA" id="ARBA00022741"/>
    </source>
</evidence>
<gene>
    <name evidence="15" type="ORF">EJ08DRAFT_654869</name>
</gene>
<comment type="catalytic activity">
    <reaction evidence="11 13">
        <text>beta-nicotinamide D-ribonucleotide + ATP + H(+) = diphosphate + NAD(+)</text>
        <dbReference type="Rhea" id="RHEA:21360"/>
        <dbReference type="ChEBI" id="CHEBI:14649"/>
        <dbReference type="ChEBI" id="CHEBI:15378"/>
        <dbReference type="ChEBI" id="CHEBI:30616"/>
        <dbReference type="ChEBI" id="CHEBI:33019"/>
        <dbReference type="ChEBI" id="CHEBI:57540"/>
        <dbReference type="EC" id="2.7.7.1"/>
    </reaction>
</comment>
<dbReference type="PANTHER" id="PTHR12039:SF0">
    <property type="entry name" value="NICOTINAMIDE-NUCLEOTIDE ADENYLYLTRANSFERASE"/>
    <property type="match status" value="1"/>
</dbReference>
<dbReference type="Gene3D" id="3.40.50.620">
    <property type="entry name" value="HUPs"/>
    <property type="match status" value="1"/>
</dbReference>
<dbReference type="GO" id="GO:0005759">
    <property type="term" value="C:mitochondrial matrix"/>
    <property type="evidence" value="ECO:0007669"/>
    <property type="project" value="UniProtKB-ARBA"/>
</dbReference>
<dbReference type="PANTHER" id="PTHR12039">
    <property type="entry name" value="NICOTINAMIDE MONONUCLEOTIDE ADENYLYLTRANSFERASE"/>
    <property type="match status" value="1"/>
</dbReference>
<dbReference type="EC" id="2.7.7.1" evidence="13"/>
<proteinExistence type="inferred from homology"/>
<comment type="function">
    <text evidence="12">Catalyzes the formation of NAD(+) from nicotinamide mononucleotide (NMN) and ATP. Can also use the deamidated form; nicotinic acid mononucleotide (NaMN) as substrate with the same efficiency. Can use triazofurin monophosphate (TrMP) as substrate. Can also use GTP and ITP as nucleotide donors. Also catalyzes the reverse reaction, i.e. the pyrophosphorolytic cleavage of NAD(+). For the pyrophosphorolytic activity, can use NAD(+), NADH, NaAD, nicotinic acid adenine dinucleotide phosphate (NHD), nicotinamide guanine dinucleotide (NGD) as substrates. Fails to cleave phosphorylated dinucleotides NADP(+), NADPH and NaADP(+). Protects against axonal degeneration following injury. May be involved in the maintenance of axonal integrity. Also functions as a stress-response chaperone protein that prevents toxic aggregation of proteins; this function may be independent of its NAD(+) synthesis activity.</text>
</comment>
<evidence type="ECO:0000256" key="2">
    <source>
        <dbReference type="ARBA" id="ARBA00004173"/>
    </source>
</evidence>
<evidence type="ECO:0000256" key="5">
    <source>
        <dbReference type="ARBA" id="ARBA00022679"/>
    </source>
</evidence>
<evidence type="ECO:0000256" key="13">
    <source>
        <dbReference type="RuleBase" id="RU362021"/>
    </source>
</evidence>
<dbReference type="InterPro" id="IPR014729">
    <property type="entry name" value="Rossmann-like_a/b/a_fold"/>
</dbReference>
<keyword evidence="16" id="KW-1185">Reference proteome</keyword>
<name>A0A9P4NDT3_9PEZI</name>
<reference evidence="15" key="1">
    <citation type="journal article" date="2020" name="Stud. Mycol.">
        <title>101 Dothideomycetes genomes: a test case for predicting lifestyles and emergence of pathogens.</title>
        <authorList>
            <person name="Haridas S."/>
            <person name="Albert R."/>
            <person name="Binder M."/>
            <person name="Bloem J."/>
            <person name="Labutti K."/>
            <person name="Salamov A."/>
            <person name="Andreopoulos B."/>
            <person name="Baker S."/>
            <person name="Barry K."/>
            <person name="Bills G."/>
            <person name="Bluhm B."/>
            <person name="Cannon C."/>
            <person name="Castanera R."/>
            <person name="Culley D."/>
            <person name="Daum C."/>
            <person name="Ezra D."/>
            <person name="Gonzalez J."/>
            <person name="Henrissat B."/>
            <person name="Kuo A."/>
            <person name="Liang C."/>
            <person name="Lipzen A."/>
            <person name="Lutzoni F."/>
            <person name="Magnuson J."/>
            <person name="Mondo S."/>
            <person name="Nolan M."/>
            <person name="Ohm R."/>
            <person name="Pangilinan J."/>
            <person name="Park H.-J."/>
            <person name="Ramirez L."/>
            <person name="Alfaro M."/>
            <person name="Sun H."/>
            <person name="Tritt A."/>
            <person name="Yoshinaga Y."/>
            <person name="Zwiers L.-H."/>
            <person name="Turgeon B."/>
            <person name="Goodwin S."/>
            <person name="Spatafora J."/>
            <person name="Crous P."/>
            <person name="Grigoriev I."/>
        </authorList>
    </citation>
    <scope>NUCLEOTIDE SEQUENCE</scope>
    <source>
        <strain evidence="15">CBS 130266</strain>
    </source>
</reference>
<evidence type="ECO:0000259" key="14">
    <source>
        <dbReference type="Pfam" id="PF01467"/>
    </source>
</evidence>
<comment type="caution">
    <text evidence="15">The sequence shown here is derived from an EMBL/GenBank/DDBJ whole genome shotgun (WGS) entry which is preliminary data.</text>
</comment>
<dbReference type="AlphaFoldDB" id="A0A9P4NDT3"/>
<sequence length="285" mass="31579">MDINNTAPAARGLVSSEELRNYSLETSALTTKLSQDDRGKIPLAVIACGSFSPPTYLHLRMFEMAKDWARKDGKYAVVGAYISPVGDAYKKKGLAPAVHRVRMCELATSTMDAKSKFIMVDPWEALQSSYQPTAQVLDHFNYELNTKLGGIEDCDGKRIRIQIMLLGGADLLETFTQPGVWSVVDLNHILCDFGAVIIERQGTDLEGSIEKLEPSWRKHVHVINQHIRNDVSSTKIRDFLSTEQSIKYLVPELVIQYIDEQGLYRTVAGVGNNTGPAPAPPVDQS</sequence>
<dbReference type="Pfam" id="PF01467">
    <property type="entry name" value="CTP_transf_like"/>
    <property type="match status" value="1"/>
</dbReference>
<feature type="domain" description="Cytidyltransferase-like" evidence="14">
    <location>
        <begin position="46"/>
        <end position="238"/>
    </location>
</feature>
<keyword evidence="8 13" id="KW-0067">ATP-binding</keyword>
<evidence type="ECO:0000256" key="4">
    <source>
        <dbReference type="ARBA" id="ARBA00022642"/>
    </source>
</evidence>
<dbReference type="EMBL" id="MU007211">
    <property type="protein sequence ID" value="KAF2415415.1"/>
    <property type="molecule type" value="Genomic_DNA"/>
</dbReference>
<evidence type="ECO:0000256" key="3">
    <source>
        <dbReference type="ARBA" id="ARBA00011881"/>
    </source>
</evidence>
<dbReference type="FunFam" id="3.40.50.620:FF:000221">
    <property type="entry name" value="Nicotinamide/nicotinic acid mononucleotide adenylyltransferase 3"/>
    <property type="match status" value="1"/>
</dbReference>
<keyword evidence="5 13" id="KW-0808">Transferase</keyword>
<evidence type="ECO:0000256" key="1">
    <source>
        <dbReference type="ARBA" id="ARBA00001946"/>
    </source>
</evidence>